<dbReference type="AlphaFoldDB" id="A0AAU7R8E4"/>
<evidence type="ECO:0000259" key="1">
    <source>
        <dbReference type="Pfam" id="PF13349"/>
    </source>
</evidence>
<sequence>MASLRTAPRPRTGFQARTSFRARTGFQARGVVAATAATALIVLAGCDTLSFRRLDFDQTERTKITKITVDDDGAGDVVVRANGPADQVRVKRVVRYQGDEPNSRYEIKGDELVLPTDCGHRCSISWEVTAPPGVVVRGGTGSGNVDLSDVGAVEFTLSSGDLTIRGATGEVRASTTSGNIRVVEAAGPVRLRARSGDIEARRLASAVDAETTSGNIVVELDEPAPARVHATSGDVDLAVPAGRYRVRATATSGDTDVRVTDDPTASVQLEASATSGNVTVSTR</sequence>
<proteinExistence type="predicted"/>
<evidence type="ECO:0000313" key="2">
    <source>
        <dbReference type="EMBL" id="XBT84683.1"/>
    </source>
</evidence>
<dbReference type="RefSeq" id="WP_349880857.1">
    <property type="nucleotide sequence ID" value="NZ_CP157974.1"/>
</dbReference>
<protein>
    <submittedName>
        <fullName evidence="2">DUF4097 family beta strand repeat-containing protein</fullName>
    </submittedName>
</protein>
<dbReference type="EMBL" id="CP157974">
    <property type="protein sequence ID" value="XBT84683.1"/>
    <property type="molecule type" value="Genomic_DNA"/>
</dbReference>
<name>A0AAU7R8E4_9ACTN</name>
<reference evidence="2" key="1">
    <citation type="submission" date="2024-06" db="EMBL/GenBank/DDBJ databases">
        <title>Micromonospora sp. strain HUAS YX12 genome sequences.</title>
        <authorList>
            <person name="Mo P."/>
        </authorList>
    </citation>
    <scope>NUCLEOTIDE SEQUENCE</scope>
    <source>
        <strain evidence="2">HUAS YX12</strain>
    </source>
</reference>
<accession>A0AAU7R8E4</accession>
<dbReference type="Pfam" id="PF13349">
    <property type="entry name" value="DUF4097"/>
    <property type="match status" value="1"/>
</dbReference>
<gene>
    <name evidence="2" type="ORF">ABIH81_15125</name>
</gene>
<dbReference type="InterPro" id="IPR025164">
    <property type="entry name" value="Toastrack_DUF4097"/>
</dbReference>
<feature type="domain" description="DUF4097" evidence="1">
    <location>
        <begin position="140"/>
        <end position="280"/>
    </location>
</feature>
<organism evidence="2">
    <name type="scientific">Micromonospora sp. HUAS YX12</name>
    <dbReference type="NCBI Taxonomy" id="3156396"/>
    <lineage>
        <taxon>Bacteria</taxon>
        <taxon>Bacillati</taxon>
        <taxon>Actinomycetota</taxon>
        <taxon>Actinomycetes</taxon>
        <taxon>Micromonosporales</taxon>
        <taxon>Micromonosporaceae</taxon>
        <taxon>Micromonospora</taxon>
    </lineage>
</organism>